<proteinExistence type="predicted"/>
<sequence length="79" mass="8441">MAAREAWLDGQLDLDPDSLLFIDKTAAAINMVRPYGRSPQGERCRISALHGNYKTTTVTAALRTSGLVATTVFDGATNG</sequence>
<dbReference type="Proteomes" id="UP000517759">
    <property type="component" value="Unassembled WGS sequence"/>
</dbReference>
<evidence type="ECO:0000313" key="4">
    <source>
        <dbReference type="Proteomes" id="UP001156881"/>
    </source>
</evidence>
<keyword evidence="4" id="KW-1185">Reference proteome</keyword>
<gene>
    <name evidence="1" type="ORF">GCM10007884_45360</name>
    <name evidence="2" type="ORF">GGR33_005095</name>
</gene>
<evidence type="ECO:0000313" key="3">
    <source>
        <dbReference type="Proteomes" id="UP000517759"/>
    </source>
</evidence>
<protein>
    <recommendedName>
        <fullName evidence="5">Transposase</fullName>
    </recommendedName>
</protein>
<reference evidence="2 3" key="3">
    <citation type="submission" date="2020-08" db="EMBL/GenBank/DDBJ databases">
        <title>Genomic Encyclopedia of Type Strains, Phase IV (KMG-IV): sequencing the most valuable type-strain genomes for metagenomic binning, comparative biology and taxonomic classification.</title>
        <authorList>
            <person name="Goeker M."/>
        </authorList>
    </citation>
    <scope>NUCLEOTIDE SEQUENCE [LARGE SCALE GENOMIC DNA]</scope>
    <source>
        <strain evidence="2 3">DSM 24105</strain>
    </source>
</reference>
<organism evidence="2 3">
    <name type="scientific">Methylobacterium brachythecii</name>
    <dbReference type="NCBI Taxonomy" id="1176177"/>
    <lineage>
        <taxon>Bacteria</taxon>
        <taxon>Pseudomonadati</taxon>
        <taxon>Pseudomonadota</taxon>
        <taxon>Alphaproteobacteria</taxon>
        <taxon>Hyphomicrobiales</taxon>
        <taxon>Methylobacteriaceae</taxon>
        <taxon>Methylobacterium</taxon>
    </lineage>
</organism>
<accession>A0A7W6F9I6</accession>
<dbReference type="AlphaFoldDB" id="A0A7W6F9I6"/>
<dbReference type="EMBL" id="JACIDN010000014">
    <property type="protein sequence ID" value="MBB3905555.1"/>
    <property type="molecule type" value="Genomic_DNA"/>
</dbReference>
<reference evidence="4" key="2">
    <citation type="journal article" date="2019" name="Int. J. Syst. Evol. Microbiol.">
        <title>The Global Catalogue of Microorganisms (GCM) 10K type strain sequencing project: providing services to taxonomists for standard genome sequencing and annotation.</title>
        <authorList>
            <consortium name="The Broad Institute Genomics Platform"/>
            <consortium name="The Broad Institute Genome Sequencing Center for Infectious Disease"/>
            <person name="Wu L."/>
            <person name="Ma J."/>
        </authorList>
    </citation>
    <scope>NUCLEOTIDE SEQUENCE [LARGE SCALE GENOMIC DNA]</scope>
    <source>
        <strain evidence="4">NBRC 107710</strain>
    </source>
</reference>
<evidence type="ECO:0000313" key="2">
    <source>
        <dbReference type="EMBL" id="MBB3905555.1"/>
    </source>
</evidence>
<name>A0A7W6F9I6_9HYPH</name>
<dbReference type="Proteomes" id="UP001156881">
    <property type="component" value="Unassembled WGS sequence"/>
</dbReference>
<evidence type="ECO:0008006" key="5">
    <source>
        <dbReference type="Google" id="ProtNLM"/>
    </source>
</evidence>
<comment type="caution">
    <text evidence="2">The sequence shown here is derived from an EMBL/GenBank/DDBJ whole genome shotgun (WGS) entry which is preliminary data.</text>
</comment>
<reference evidence="1" key="1">
    <citation type="journal article" date="2014" name="Int. J. Syst. Evol. Microbiol.">
        <title>Complete genome of a new Firmicutes species belonging to the dominant human colonic microbiota ('Ruminococcus bicirculans') reveals two chromosomes and a selective capacity to utilize plant glucans.</title>
        <authorList>
            <consortium name="NISC Comparative Sequencing Program"/>
            <person name="Wegmann U."/>
            <person name="Louis P."/>
            <person name="Goesmann A."/>
            <person name="Henrissat B."/>
            <person name="Duncan S.H."/>
            <person name="Flint H.J."/>
        </authorList>
    </citation>
    <scope>NUCLEOTIDE SEQUENCE</scope>
    <source>
        <strain evidence="1">NBRC 107710</strain>
    </source>
</reference>
<dbReference type="EMBL" id="BSPG01000045">
    <property type="protein sequence ID" value="GLS46542.1"/>
    <property type="molecule type" value="Genomic_DNA"/>
</dbReference>
<evidence type="ECO:0000313" key="1">
    <source>
        <dbReference type="EMBL" id="GLS46542.1"/>
    </source>
</evidence>
<reference evidence="1" key="4">
    <citation type="submission" date="2023-01" db="EMBL/GenBank/DDBJ databases">
        <title>Draft genome sequence of Methylobacterium brachythecii strain NBRC 107710.</title>
        <authorList>
            <person name="Sun Q."/>
            <person name="Mori K."/>
        </authorList>
    </citation>
    <scope>NUCLEOTIDE SEQUENCE</scope>
    <source>
        <strain evidence="1">NBRC 107710</strain>
    </source>
</reference>